<dbReference type="Gene3D" id="3.40.50.1460">
    <property type="match status" value="1"/>
</dbReference>
<reference evidence="3 4" key="1">
    <citation type="submission" date="2023-11" db="EMBL/GenBank/DDBJ databases">
        <title>Halocaridina rubra genome assembly.</title>
        <authorList>
            <person name="Smith C."/>
        </authorList>
    </citation>
    <scope>NUCLEOTIDE SEQUENCE [LARGE SCALE GENOMIC DNA]</scope>
    <source>
        <strain evidence="3">EP-1</strain>
        <tissue evidence="3">Whole</tissue>
    </source>
</reference>
<keyword evidence="4" id="KW-1185">Reference proteome</keyword>
<protein>
    <recommendedName>
        <fullName evidence="2">Caspase family p10 domain-containing protein</fullName>
    </recommendedName>
</protein>
<dbReference type="InterPro" id="IPR029030">
    <property type="entry name" value="Caspase-like_dom_sf"/>
</dbReference>
<proteinExistence type="predicted"/>
<dbReference type="Proteomes" id="UP001381693">
    <property type="component" value="Unassembled WGS sequence"/>
</dbReference>
<accession>A0AAN8XVY8</accession>
<evidence type="ECO:0000313" key="3">
    <source>
        <dbReference type="EMBL" id="KAK7085400.1"/>
    </source>
</evidence>
<dbReference type="Pfam" id="PF00656">
    <property type="entry name" value="Peptidase_C14"/>
    <property type="match status" value="1"/>
</dbReference>
<evidence type="ECO:0000256" key="1">
    <source>
        <dbReference type="SAM" id="MobiDB-lite"/>
    </source>
</evidence>
<sequence>TSFASAATESKTISPYSDNETDAPRDQLRVFASTVGIMALRDPSEGAYFIRALCQIIAKNAHRYHLFELINKVSVKMENEQLTTPETEYAHFVKKFYFNPISM</sequence>
<organism evidence="3 4">
    <name type="scientific">Halocaridina rubra</name>
    <name type="common">Hawaiian red shrimp</name>
    <dbReference type="NCBI Taxonomy" id="373956"/>
    <lineage>
        <taxon>Eukaryota</taxon>
        <taxon>Metazoa</taxon>
        <taxon>Ecdysozoa</taxon>
        <taxon>Arthropoda</taxon>
        <taxon>Crustacea</taxon>
        <taxon>Multicrustacea</taxon>
        <taxon>Malacostraca</taxon>
        <taxon>Eumalacostraca</taxon>
        <taxon>Eucarida</taxon>
        <taxon>Decapoda</taxon>
        <taxon>Pleocyemata</taxon>
        <taxon>Caridea</taxon>
        <taxon>Atyoidea</taxon>
        <taxon>Atyidae</taxon>
        <taxon>Halocaridina</taxon>
    </lineage>
</organism>
<feature type="non-terminal residue" evidence="3">
    <location>
        <position position="1"/>
    </location>
</feature>
<comment type="caution">
    <text evidence="3">The sequence shown here is derived from an EMBL/GenBank/DDBJ whole genome shotgun (WGS) entry which is preliminary data.</text>
</comment>
<feature type="compositionally biased region" description="Polar residues" evidence="1">
    <location>
        <begin position="1"/>
        <end position="18"/>
    </location>
</feature>
<dbReference type="PROSITE" id="PS50207">
    <property type="entry name" value="CASPASE_P10"/>
    <property type="match status" value="1"/>
</dbReference>
<feature type="domain" description="Caspase family p10" evidence="2">
    <location>
        <begin position="17"/>
        <end position="100"/>
    </location>
</feature>
<dbReference type="InterPro" id="IPR011600">
    <property type="entry name" value="Pept_C14_caspase"/>
</dbReference>
<dbReference type="GO" id="GO:0006508">
    <property type="term" value="P:proteolysis"/>
    <property type="evidence" value="ECO:0007669"/>
    <property type="project" value="InterPro"/>
</dbReference>
<name>A0AAN8XVY8_HALRR</name>
<evidence type="ECO:0000259" key="2">
    <source>
        <dbReference type="PROSITE" id="PS50207"/>
    </source>
</evidence>
<dbReference type="InterPro" id="IPR002138">
    <property type="entry name" value="Pept_C14_p10"/>
</dbReference>
<dbReference type="AlphaFoldDB" id="A0AAN8XVY8"/>
<feature type="region of interest" description="Disordered" evidence="1">
    <location>
        <begin position="1"/>
        <end position="22"/>
    </location>
</feature>
<dbReference type="SUPFAM" id="SSF52129">
    <property type="entry name" value="Caspase-like"/>
    <property type="match status" value="1"/>
</dbReference>
<dbReference type="GO" id="GO:0004197">
    <property type="term" value="F:cysteine-type endopeptidase activity"/>
    <property type="evidence" value="ECO:0007669"/>
    <property type="project" value="InterPro"/>
</dbReference>
<gene>
    <name evidence="3" type="ORF">SK128_000897</name>
</gene>
<evidence type="ECO:0000313" key="4">
    <source>
        <dbReference type="Proteomes" id="UP001381693"/>
    </source>
</evidence>
<dbReference type="EMBL" id="JAXCGZ010001041">
    <property type="protein sequence ID" value="KAK7085400.1"/>
    <property type="molecule type" value="Genomic_DNA"/>
</dbReference>